<dbReference type="PANTHER" id="PTHR32332:SF31">
    <property type="entry name" value="2-NITROPROPANE DIOXYGENASE FAMILY, PUTATIVE (AFU_ORTHOLOGUE AFUA_2G09850)-RELATED"/>
    <property type="match status" value="1"/>
</dbReference>
<dbReference type="SUPFAM" id="SSF51412">
    <property type="entry name" value="Inosine monophosphate dehydrogenase (IMPDH)"/>
    <property type="match status" value="1"/>
</dbReference>
<keyword evidence="2" id="KW-0288">FMN</keyword>
<dbReference type="AlphaFoldDB" id="A0A081BDE9"/>
<keyword evidence="5" id="KW-1185">Reference proteome</keyword>
<dbReference type="STRING" id="1333998.M2A_2566"/>
<keyword evidence="3" id="KW-0560">Oxidoreductase</keyword>
<sequence length="320" mass="33069">MALVSALTEKFGIDIPLLLAPMAGVSGGELAAAVSRAGGLGFIGVGYMEEDWLRGELAKAGNEKVGVGFITWVLAQKPHLLPLALDHAPKAIFLSFGEIEPFAPQVKERGIPLIAQVQTLAQAKRAAKAGADFIVAQGTEAGGHGAKRATFPLVPAIADAVDVPVIAAGGIGDGRGLAAALMLGACGAVCGSAFYAAPEALSHAKAKEQALGASGDDTQRSSVFDIARGIAWPREWTMRTLKNSFSEKWIGNMAGLEKAAAQEGERYAEAAAKGDFDTAAIIIGEAVDLVTQSRPAEEITRKIAGDAEALLKNAAANFLR</sequence>
<organism evidence="4 5">
    <name type="scientific">Tepidicaulis marinus</name>
    <dbReference type="NCBI Taxonomy" id="1333998"/>
    <lineage>
        <taxon>Bacteria</taxon>
        <taxon>Pseudomonadati</taxon>
        <taxon>Pseudomonadota</taxon>
        <taxon>Alphaproteobacteria</taxon>
        <taxon>Hyphomicrobiales</taxon>
        <taxon>Parvibaculaceae</taxon>
        <taxon>Tepidicaulis</taxon>
    </lineage>
</organism>
<proteinExistence type="predicted"/>
<evidence type="ECO:0000256" key="1">
    <source>
        <dbReference type="ARBA" id="ARBA00022630"/>
    </source>
</evidence>
<protein>
    <submittedName>
        <fullName evidence="4">Probable 2-nitropropane dioxygenase</fullName>
    </submittedName>
</protein>
<dbReference type="Gene3D" id="3.20.20.70">
    <property type="entry name" value="Aldolase class I"/>
    <property type="match status" value="1"/>
</dbReference>
<dbReference type="InterPro" id="IPR004136">
    <property type="entry name" value="NMO"/>
</dbReference>
<dbReference type="CDD" id="cd04730">
    <property type="entry name" value="NPD_like"/>
    <property type="match status" value="1"/>
</dbReference>
<dbReference type="GO" id="GO:0051213">
    <property type="term" value="F:dioxygenase activity"/>
    <property type="evidence" value="ECO:0007669"/>
    <property type="project" value="UniProtKB-KW"/>
</dbReference>
<reference evidence="4 5" key="1">
    <citation type="submission" date="2014-07" db="EMBL/GenBank/DDBJ databases">
        <title>Tepidicaulis marinum gen. nov., sp. nov., a novel marine bacterium denitrifying nitrate to nitrous oxide strictly under microaerobic conditions.</title>
        <authorList>
            <person name="Takeuchi M."/>
            <person name="Yamagishi T."/>
            <person name="Kamagata Y."/>
            <person name="Oshima K."/>
            <person name="Hattori M."/>
            <person name="Katayama T."/>
            <person name="Hanada S."/>
            <person name="Tamaki H."/>
            <person name="Marumo K."/>
            <person name="Maeda H."/>
            <person name="Nedachi M."/>
            <person name="Iwasaki W."/>
            <person name="Suwa Y."/>
            <person name="Sakata S."/>
        </authorList>
    </citation>
    <scope>NUCLEOTIDE SEQUENCE [LARGE SCALE GENOMIC DNA]</scope>
    <source>
        <strain evidence="4 5">MA2</strain>
    </source>
</reference>
<dbReference type="RefSeq" id="WP_045448263.1">
    <property type="nucleotide sequence ID" value="NZ_BBIO01000014.1"/>
</dbReference>
<evidence type="ECO:0000313" key="4">
    <source>
        <dbReference type="EMBL" id="GAK46067.1"/>
    </source>
</evidence>
<keyword evidence="1" id="KW-0285">Flavoprotein</keyword>
<evidence type="ECO:0000313" key="5">
    <source>
        <dbReference type="Proteomes" id="UP000028702"/>
    </source>
</evidence>
<evidence type="ECO:0000256" key="2">
    <source>
        <dbReference type="ARBA" id="ARBA00022643"/>
    </source>
</evidence>
<evidence type="ECO:0000256" key="3">
    <source>
        <dbReference type="ARBA" id="ARBA00023002"/>
    </source>
</evidence>
<name>A0A081BDE9_9HYPH</name>
<accession>A0A081BDE9</accession>
<gene>
    <name evidence="4" type="ORF">M2A_2566</name>
</gene>
<comment type="caution">
    <text evidence="4">The sequence shown here is derived from an EMBL/GenBank/DDBJ whole genome shotgun (WGS) entry which is preliminary data.</text>
</comment>
<dbReference type="InterPro" id="IPR013785">
    <property type="entry name" value="Aldolase_TIM"/>
</dbReference>
<keyword evidence="4" id="KW-0223">Dioxygenase</keyword>
<dbReference type="Proteomes" id="UP000028702">
    <property type="component" value="Unassembled WGS sequence"/>
</dbReference>
<dbReference type="PANTHER" id="PTHR32332">
    <property type="entry name" value="2-NITROPROPANE DIOXYGENASE"/>
    <property type="match status" value="1"/>
</dbReference>
<dbReference type="eggNOG" id="COG2070">
    <property type="taxonomic scope" value="Bacteria"/>
</dbReference>
<dbReference type="EMBL" id="BBIO01000014">
    <property type="protein sequence ID" value="GAK46067.1"/>
    <property type="molecule type" value="Genomic_DNA"/>
</dbReference>
<dbReference type="Pfam" id="PF03060">
    <property type="entry name" value="NMO"/>
    <property type="match status" value="2"/>
</dbReference>
<dbReference type="GO" id="GO:0018580">
    <property type="term" value="F:nitronate monooxygenase activity"/>
    <property type="evidence" value="ECO:0007669"/>
    <property type="project" value="InterPro"/>
</dbReference>